<dbReference type="InterPro" id="IPR003439">
    <property type="entry name" value="ABC_transporter-like_ATP-bd"/>
</dbReference>
<dbReference type="InterPro" id="IPR017871">
    <property type="entry name" value="ABC_transporter-like_CS"/>
</dbReference>
<dbReference type="PANTHER" id="PTHR24220">
    <property type="entry name" value="IMPORT ATP-BINDING PROTEIN"/>
    <property type="match status" value="1"/>
</dbReference>
<dbReference type="InterPro" id="IPR003593">
    <property type="entry name" value="AAA+_ATPase"/>
</dbReference>
<dbReference type="CDD" id="cd03255">
    <property type="entry name" value="ABC_MJ0796_LolCDE_FtsE"/>
    <property type="match status" value="1"/>
</dbReference>
<feature type="domain" description="ABC transporter" evidence="5">
    <location>
        <begin position="21"/>
        <end position="255"/>
    </location>
</feature>
<keyword evidence="1" id="KW-0813">Transport</keyword>
<keyword evidence="7" id="KW-1185">Reference proteome</keyword>
<reference evidence="7" key="1">
    <citation type="journal article" date="2019" name="Int. J. Syst. Evol. Microbiol.">
        <title>The Global Catalogue of Microorganisms (GCM) 10K type strain sequencing project: providing services to taxonomists for standard genome sequencing and annotation.</title>
        <authorList>
            <consortium name="The Broad Institute Genomics Platform"/>
            <consortium name="The Broad Institute Genome Sequencing Center for Infectious Disease"/>
            <person name="Wu L."/>
            <person name="Ma J."/>
        </authorList>
    </citation>
    <scope>NUCLEOTIDE SEQUENCE [LARGE SCALE GENOMIC DNA]</scope>
    <source>
        <strain evidence="7">NBRC 102407</strain>
    </source>
</reference>
<dbReference type="SMART" id="SM00382">
    <property type="entry name" value="AAA"/>
    <property type="match status" value="1"/>
</dbReference>
<dbReference type="PROSITE" id="PS00211">
    <property type="entry name" value="ABC_TRANSPORTER_1"/>
    <property type="match status" value="1"/>
</dbReference>
<keyword evidence="4 6" id="KW-0067">ATP-binding</keyword>
<dbReference type="Proteomes" id="UP001157167">
    <property type="component" value="Unassembled WGS sequence"/>
</dbReference>
<evidence type="ECO:0000313" key="6">
    <source>
        <dbReference type="EMBL" id="GLT21020.1"/>
    </source>
</evidence>
<dbReference type="InterPro" id="IPR017911">
    <property type="entry name" value="MacB-like_ATP-bd"/>
</dbReference>
<dbReference type="PROSITE" id="PS50893">
    <property type="entry name" value="ABC_TRANSPORTER_2"/>
    <property type="match status" value="1"/>
</dbReference>
<evidence type="ECO:0000256" key="1">
    <source>
        <dbReference type="ARBA" id="ARBA00022448"/>
    </source>
</evidence>
<keyword evidence="2" id="KW-0472">Membrane</keyword>
<evidence type="ECO:0000256" key="3">
    <source>
        <dbReference type="ARBA" id="ARBA00022741"/>
    </source>
</evidence>
<dbReference type="Gene3D" id="3.40.50.300">
    <property type="entry name" value="P-loop containing nucleotide triphosphate hydrolases"/>
    <property type="match status" value="1"/>
</dbReference>
<protein>
    <submittedName>
        <fullName evidence="6">ABC transporter ATP-binding protein</fullName>
    </submittedName>
</protein>
<name>A0ABQ6F8V1_9RHOO</name>
<dbReference type="GO" id="GO:0005524">
    <property type="term" value="F:ATP binding"/>
    <property type="evidence" value="ECO:0007669"/>
    <property type="project" value="UniProtKB-KW"/>
</dbReference>
<dbReference type="PANTHER" id="PTHR24220:SF86">
    <property type="entry name" value="ABC TRANSPORTER ABCH.1"/>
    <property type="match status" value="1"/>
</dbReference>
<keyword evidence="2" id="KW-1003">Cell membrane</keyword>
<dbReference type="Pfam" id="PF00005">
    <property type="entry name" value="ABC_tran"/>
    <property type="match status" value="1"/>
</dbReference>
<sequence length="257" mass="28687">MQTSRDDSTDGTSTTDPKTIIRIENVSKIYRLGDQDVNALRKVTLDVKEGYFMAIAGTSGSGKSTLLNIMGCIDTPSEGRVFIEGKDVSGQTPDELANIRARTIGFIFQTFNLLPVLSAEENVEYPLLQMPEISKEERRARVNDYLKLVGLAKYAHHRPNQLSGGQRQRVAIARALVTHSKVVLADEPTANLDKNTGKSILDLMQRINEDCKTTFVFSTHDKQVMSRAVQQVRMEDGQPTKLGLKLNGTWRFVPYRA</sequence>
<comment type="caution">
    <text evidence="6">The sequence shown here is derived from an EMBL/GenBank/DDBJ whole genome shotgun (WGS) entry which is preliminary data.</text>
</comment>
<dbReference type="InterPro" id="IPR027417">
    <property type="entry name" value="P-loop_NTPase"/>
</dbReference>
<evidence type="ECO:0000256" key="4">
    <source>
        <dbReference type="ARBA" id="ARBA00022840"/>
    </source>
</evidence>
<evidence type="ECO:0000313" key="7">
    <source>
        <dbReference type="Proteomes" id="UP001157167"/>
    </source>
</evidence>
<dbReference type="RefSeq" id="WP_153160977.1">
    <property type="nucleotide sequence ID" value="NZ_BSPX01000003.1"/>
</dbReference>
<evidence type="ECO:0000259" key="5">
    <source>
        <dbReference type="PROSITE" id="PS50893"/>
    </source>
</evidence>
<accession>A0ABQ6F8V1</accession>
<gene>
    <name evidence="6" type="ORF">GCM10007933_04720</name>
</gene>
<proteinExistence type="predicted"/>
<dbReference type="InterPro" id="IPR015854">
    <property type="entry name" value="ABC_transpr_LolD-like"/>
</dbReference>
<dbReference type="EMBL" id="BSPX01000003">
    <property type="protein sequence ID" value="GLT21020.1"/>
    <property type="molecule type" value="Genomic_DNA"/>
</dbReference>
<organism evidence="6 7">
    <name type="scientific">Zoogloea oryzae</name>
    <dbReference type="NCBI Taxonomy" id="310767"/>
    <lineage>
        <taxon>Bacteria</taxon>
        <taxon>Pseudomonadati</taxon>
        <taxon>Pseudomonadota</taxon>
        <taxon>Betaproteobacteria</taxon>
        <taxon>Rhodocyclales</taxon>
        <taxon>Zoogloeaceae</taxon>
        <taxon>Zoogloea</taxon>
    </lineage>
</organism>
<keyword evidence="3" id="KW-0547">Nucleotide-binding</keyword>
<dbReference type="SUPFAM" id="SSF52540">
    <property type="entry name" value="P-loop containing nucleoside triphosphate hydrolases"/>
    <property type="match status" value="1"/>
</dbReference>
<evidence type="ECO:0000256" key="2">
    <source>
        <dbReference type="ARBA" id="ARBA00022475"/>
    </source>
</evidence>